<gene>
    <name evidence="1" type="ORF">GN244_ATG04394</name>
</gene>
<organism evidence="1 2">
    <name type="scientific">Phytophthora infestans</name>
    <name type="common">Potato late blight agent</name>
    <name type="synonym">Botrytis infestans</name>
    <dbReference type="NCBI Taxonomy" id="4787"/>
    <lineage>
        <taxon>Eukaryota</taxon>
        <taxon>Sar</taxon>
        <taxon>Stramenopiles</taxon>
        <taxon>Oomycota</taxon>
        <taxon>Peronosporomycetes</taxon>
        <taxon>Peronosporales</taxon>
        <taxon>Peronosporaceae</taxon>
        <taxon>Phytophthora</taxon>
    </lineage>
</organism>
<dbReference type="Proteomes" id="UP000602510">
    <property type="component" value="Unassembled WGS sequence"/>
</dbReference>
<dbReference type="EMBL" id="WSZM01000090">
    <property type="protein sequence ID" value="KAF4043352.1"/>
    <property type="molecule type" value="Genomic_DNA"/>
</dbReference>
<accession>A0A833SYH0</accession>
<reference evidence="1" key="1">
    <citation type="submission" date="2020-04" db="EMBL/GenBank/DDBJ databases">
        <title>Hybrid Assembly of Korean Phytophthora infestans isolates.</title>
        <authorList>
            <person name="Prokchorchik M."/>
            <person name="Lee Y."/>
            <person name="Seo J."/>
            <person name="Cho J.-H."/>
            <person name="Park Y.-E."/>
            <person name="Jang D.-C."/>
            <person name="Im J.-S."/>
            <person name="Choi J.-G."/>
            <person name="Park H.-J."/>
            <person name="Lee G.-B."/>
            <person name="Lee Y.-G."/>
            <person name="Hong S.-Y."/>
            <person name="Cho K."/>
            <person name="Sohn K.H."/>
        </authorList>
    </citation>
    <scope>NUCLEOTIDE SEQUENCE</scope>
    <source>
        <strain evidence="1">KR_1_A1</strain>
    </source>
</reference>
<proteinExistence type="predicted"/>
<sequence length="253" mass="27717">MDNTPVAAFGEGVETADTAPWAVNALGSPGDGPPPLPLRGTAVLITRVGEPLGRARGGWRSNVEFDIGEGYAVFKEKCIARYEALIAGPEAPKKPLALPGDVSIYFKRTKNDPQAKTNDNSVIFGLKLFSRRIEQARMQRVAYETANAIQFGEITAQHLDVVNARRPEASPFEVPADNTTAQAMELDRQRELLQPQENAARDATQTASVKVRLGGMWVPMEVGYFVASPSNRFTGSRHFFTGYIPRVYAYTTD</sequence>
<comment type="caution">
    <text evidence="1">The sequence shown here is derived from an EMBL/GenBank/DDBJ whole genome shotgun (WGS) entry which is preliminary data.</text>
</comment>
<name>A0A833SYH0_PHYIN</name>
<dbReference type="AlphaFoldDB" id="A0A833SYH0"/>
<evidence type="ECO:0000313" key="1">
    <source>
        <dbReference type="EMBL" id="KAF4043352.1"/>
    </source>
</evidence>
<protein>
    <submittedName>
        <fullName evidence="1">Uncharacterized protein</fullName>
    </submittedName>
</protein>
<keyword evidence="2" id="KW-1185">Reference proteome</keyword>
<evidence type="ECO:0000313" key="2">
    <source>
        <dbReference type="Proteomes" id="UP000602510"/>
    </source>
</evidence>